<dbReference type="Proteomes" id="UP001293254">
    <property type="component" value="Unassembled WGS sequence"/>
</dbReference>
<evidence type="ECO:0000313" key="3">
    <source>
        <dbReference type="Proteomes" id="UP001293254"/>
    </source>
</evidence>
<dbReference type="PANTHER" id="PTHR46856:SF1">
    <property type="entry name" value="PX DOMAIN-CONTAINING PROTEIN EREL1-RELATED"/>
    <property type="match status" value="1"/>
</dbReference>
<name>A0AAE1Y1S9_9LAMI</name>
<dbReference type="AlphaFoldDB" id="A0AAE1Y1S9"/>
<sequence length="198" mass="21579">MSSDSHFSADSSVSSLHVDPNSSLAGVEGCSSPTSDYGSVTAYKTSGFGTPCIGRDNNSAIGMEDLSLDDDLRSSIDKFVKYGVSNIDEGLPVGQALLEQLEAELLSDRGLITVVHHVRKLSNESIGDYQLPDDVHLVVPLDQCPKLNRVLTSMERQLHTAKTDMEDLISRLNQEIAMKDYNATKVKDLELELVTAKH</sequence>
<reference evidence="2" key="1">
    <citation type="submission" date="2020-06" db="EMBL/GenBank/DDBJ databases">
        <authorList>
            <person name="Li T."/>
            <person name="Hu X."/>
            <person name="Zhang T."/>
            <person name="Song X."/>
            <person name="Zhang H."/>
            <person name="Dai N."/>
            <person name="Sheng W."/>
            <person name="Hou X."/>
            <person name="Wei L."/>
        </authorList>
    </citation>
    <scope>NUCLEOTIDE SEQUENCE</scope>
    <source>
        <strain evidence="2">3651</strain>
        <tissue evidence="2">Leaf</tissue>
    </source>
</reference>
<proteinExistence type="predicted"/>
<feature type="compositionally biased region" description="Low complexity" evidence="1">
    <location>
        <begin position="1"/>
        <end position="15"/>
    </location>
</feature>
<protein>
    <submittedName>
        <fullName evidence="2">PX domain-containing protein EREL2</fullName>
    </submittedName>
</protein>
<dbReference type="InterPro" id="IPR044588">
    <property type="entry name" value="EREX-like"/>
</dbReference>
<keyword evidence="3" id="KW-1185">Reference proteome</keyword>
<dbReference type="PANTHER" id="PTHR46856">
    <property type="entry name" value="PX DOMAIN-CONTAINING PROTEIN EREL1-RELATED"/>
    <property type="match status" value="1"/>
</dbReference>
<reference evidence="2" key="2">
    <citation type="journal article" date="2024" name="Plant">
        <title>Genomic evolution and insights into agronomic trait innovations of Sesamum species.</title>
        <authorList>
            <person name="Miao H."/>
            <person name="Wang L."/>
            <person name="Qu L."/>
            <person name="Liu H."/>
            <person name="Sun Y."/>
            <person name="Le M."/>
            <person name="Wang Q."/>
            <person name="Wei S."/>
            <person name="Zheng Y."/>
            <person name="Lin W."/>
            <person name="Duan Y."/>
            <person name="Cao H."/>
            <person name="Xiong S."/>
            <person name="Wang X."/>
            <person name="Wei L."/>
            <person name="Li C."/>
            <person name="Ma Q."/>
            <person name="Ju M."/>
            <person name="Zhao R."/>
            <person name="Li G."/>
            <person name="Mu C."/>
            <person name="Tian Q."/>
            <person name="Mei H."/>
            <person name="Zhang T."/>
            <person name="Gao T."/>
            <person name="Zhang H."/>
        </authorList>
    </citation>
    <scope>NUCLEOTIDE SEQUENCE</scope>
    <source>
        <strain evidence="2">3651</strain>
    </source>
</reference>
<evidence type="ECO:0000256" key="1">
    <source>
        <dbReference type="SAM" id="MobiDB-lite"/>
    </source>
</evidence>
<dbReference type="GO" id="GO:0015031">
    <property type="term" value="P:protein transport"/>
    <property type="evidence" value="ECO:0007669"/>
    <property type="project" value="InterPro"/>
</dbReference>
<dbReference type="EMBL" id="JACGWO010000007">
    <property type="protein sequence ID" value="KAK4422155.1"/>
    <property type="molecule type" value="Genomic_DNA"/>
</dbReference>
<organism evidence="2 3">
    <name type="scientific">Sesamum alatum</name>
    <dbReference type="NCBI Taxonomy" id="300844"/>
    <lineage>
        <taxon>Eukaryota</taxon>
        <taxon>Viridiplantae</taxon>
        <taxon>Streptophyta</taxon>
        <taxon>Embryophyta</taxon>
        <taxon>Tracheophyta</taxon>
        <taxon>Spermatophyta</taxon>
        <taxon>Magnoliopsida</taxon>
        <taxon>eudicotyledons</taxon>
        <taxon>Gunneridae</taxon>
        <taxon>Pentapetalae</taxon>
        <taxon>asterids</taxon>
        <taxon>lamiids</taxon>
        <taxon>Lamiales</taxon>
        <taxon>Pedaliaceae</taxon>
        <taxon>Sesamum</taxon>
    </lineage>
</organism>
<gene>
    <name evidence="2" type="ORF">Salat_1797800</name>
</gene>
<evidence type="ECO:0000313" key="2">
    <source>
        <dbReference type="EMBL" id="KAK4422155.1"/>
    </source>
</evidence>
<feature type="region of interest" description="Disordered" evidence="1">
    <location>
        <begin position="1"/>
        <end position="33"/>
    </location>
</feature>
<accession>A0AAE1Y1S9</accession>
<comment type="caution">
    <text evidence="2">The sequence shown here is derived from an EMBL/GenBank/DDBJ whole genome shotgun (WGS) entry which is preliminary data.</text>
</comment>